<comment type="subcellular location">
    <subcellularLocation>
        <location evidence="1 6">Nucleus</location>
    </subcellularLocation>
</comment>
<organism evidence="10 11">
    <name type="scientific">Canna indica</name>
    <name type="common">Indian-shot</name>
    <dbReference type="NCBI Taxonomy" id="4628"/>
    <lineage>
        <taxon>Eukaryota</taxon>
        <taxon>Viridiplantae</taxon>
        <taxon>Streptophyta</taxon>
        <taxon>Embryophyta</taxon>
        <taxon>Tracheophyta</taxon>
        <taxon>Spermatophyta</taxon>
        <taxon>Magnoliopsida</taxon>
        <taxon>Liliopsida</taxon>
        <taxon>Zingiberales</taxon>
        <taxon>Cannaceae</taxon>
        <taxon>Canna</taxon>
    </lineage>
</organism>
<name>A0AAQ3KGP7_9LILI</name>
<dbReference type="Pfam" id="PF04042">
    <property type="entry name" value="DNA_pol_E_B"/>
    <property type="match status" value="1"/>
</dbReference>
<evidence type="ECO:0000313" key="10">
    <source>
        <dbReference type="EMBL" id="WOL05156.1"/>
    </source>
</evidence>
<dbReference type="Pfam" id="PF22062">
    <property type="entry name" value="OB_DPOA2"/>
    <property type="match status" value="1"/>
</dbReference>
<dbReference type="InterPro" id="IPR007185">
    <property type="entry name" value="DNA_pol_a/d/e_bsu"/>
</dbReference>
<feature type="domain" description="DNA polymerase alpha/delta/epsilon subunit B" evidence="8">
    <location>
        <begin position="335"/>
        <end position="546"/>
    </location>
</feature>
<dbReference type="AlphaFoldDB" id="A0AAQ3KGP7"/>
<keyword evidence="5 6" id="KW-0539">Nucleus</keyword>
<evidence type="ECO:0000256" key="2">
    <source>
        <dbReference type="ARBA" id="ARBA00007299"/>
    </source>
</evidence>
<dbReference type="PANTHER" id="PTHR23061:SF12">
    <property type="entry name" value="DNA POLYMERASE ALPHA SUBUNIT B"/>
    <property type="match status" value="1"/>
</dbReference>
<evidence type="ECO:0000256" key="5">
    <source>
        <dbReference type="ARBA" id="ARBA00023242"/>
    </source>
</evidence>
<dbReference type="GO" id="GO:0005658">
    <property type="term" value="C:alpha DNA polymerase:primase complex"/>
    <property type="evidence" value="ECO:0007669"/>
    <property type="project" value="TreeGrafter"/>
</dbReference>
<evidence type="ECO:0000256" key="4">
    <source>
        <dbReference type="ARBA" id="ARBA00022705"/>
    </source>
</evidence>
<dbReference type="GO" id="GO:0003677">
    <property type="term" value="F:DNA binding"/>
    <property type="evidence" value="ECO:0007669"/>
    <property type="project" value="InterPro"/>
</dbReference>
<evidence type="ECO:0000256" key="1">
    <source>
        <dbReference type="ARBA" id="ARBA00004123"/>
    </source>
</evidence>
<evidence type="ECO:0000259" key="8">
    <source>
        <dbReference type="Pfam" id="PF04042"/>
    </source>
</evidence>
<keyword evidence="11" id="KW-1185">Reference proteome</keyword>
<evidence type="ECO:0000256" key="3">
    <source>
        <dbReference type="ARBA" id="ARBA00018596"/>
    </source>
</evidence>
<sequence>MTNKFSKNLSPSDLVSNWEIYYLNRQLNGFKVESAHMDGFLSHLQNEMNQKIIKEENHLHVYSSNDVEMLLGDDLDTSRGVLGTPNNHHERLHVDSYNSASTPRTNDKVPSSKDANDIINIPITPFGQRINKFTSQFVFNSQNVENSIKNEELENVEDDVIRRVQPTERCNLLVHCLQPQSGCRFMYDPTEDRFNYLDNRIRKHANVFATSGLYGKITDPTLASQNNIFAVGMVCCDGEGRLNEKSILLQGSSMQSGGQRVRVDLQKLAYFSLFPGQMIGVEGHNPSGHCLIASKVVDYLPNSLDPDFPLAKKLAMDQDHQPCSSTNKSQSLSLLIASGPFTTTDNLLFEPLTELLAYASRRQPQLVILMGPFIDSDHPEIKRGTVDRVFDEIFHVEILSKLCDYTKYMGSAARVILLPSIRDAHYDFVFPQPAFDIHLPDDIIHQITCLPNPGFFSANEVTIGCCTIDILKQLSGEEISRIPTGTVSVDRLGRLATHILGQRSYYPLYPLSESVPLDFSLAPETLDIPVIPDLLILPSDLAPFVKVLSHDGNDGEVMKCICVNPGRLAKGIGGGTFVELHYHNNPHKTNGSIIRI</sequence>
<dbReference type="FunFam" id="3.60.21.60:FF:000004">
    <property type="entry name" value="DNA polymerase alpha subunit B"/>
    <property type="match status" value="1"/>
</dbReference>
<dbReference type="Gene3D" id="3.60.21.60">
    <property type="match status" value="2"/>
</dbReference>
<comment type="function">
    <text evidence="6">Accessory subunit of the DNA polymerase alpha complex (also known as the alpha DNA polymerase-primase complex) which plays an essential role in the initiation of DNA synthesis.</text>
</comment>
<comment type="similarity">
    <text evidence="2 6">Belongs to the DNA polymerase alpha subunit B family.</text>
</comment>
<dbReference type="GO" id="GO:0006270">
    <property type="term" value="P:DNA replication initiation"/>
    <property type="evidence" value="ECO:0007669"/>
    <property type="project" value="TreeGrafter"/>
</dbReference>
<feature type="domain" description="DNA polymerase alpha subunit B OB" evidence="9">
    <location>
        <begin position="215"/>
        <end position="297"/>
    </location>
</feature>
<proteinExistence type="inferred from homology"/>
<dbReference type="InterPro" id="IPR016722">
    <property type="entry name" value="DNA_pol_alpha_bsu"/>
</dbReference>
<dbReference type="InterPro" id="IPR054300">
    <property type="entry name" value="OB_DPOA2"/>
</dbReference>
<accession>A0AAQ3KGP7</accession>
<dbReference type="EMBL" id="CP136893">
    <property type="protein sequence ID" value="WOL05156.1"/>
    <property type="molecule type" value="Genomic_DNA"/>
</dbReference>
<feature type="region of interest" description="Disordered" evidence="7">
    <location>
        <begin position="83"/>
        <end position="113"/>
    </location>
</feature>
<dbReference type="PANTHER" id="PTHR23061">
    <property type="entry name" value="DNA POLYMERASE 2 ALPHA 70 KDA SUBUNIT"/>
    <property type="match status" value="1"/>
</dbReference>
<dbReference type="PIRSF" id="PIRSF018300">
    <property type="entry name" value="DNA_pol_alph_2"/>
    <property type="match status" value="1"/>
</dbReference>
<evidence type="ECO:0000313" key="11">
    <source>
        <dbReference type="Proteomes" id="UP001327560"/>
    </source>
</evidence>
<gene>
    <name evidence="10" type="ORF">Cni_G13882</name>
</gene>
<evidence type="ECO:0000259" key="9">
    <source>
        <dbReference type="Pfam" id="PF22062"/>
    </source>
</evidence>
<keyword evidence="4 6" id="KW-0235">DNA replication</keyword>
<evidence type="ECO:0000256" key="6">
    <source>
        <dbReference type="PIRNR" id="PIRNR018300"/>
    </source>
</evidence>
<reference evidence="10 11" key="1">
    <citation type="submission" date="2023-10" db="EMBL/GenBank/DDBJ databases">
        <title>Chromosome-scale genome assembly provides insights into flower coloration mechanisms of Canna indica.</title>
        <authorList>
            <person name="Li C."/>
        </authorList>
    </citation>
    <scope>NUCLEOTIDE SEQUENCE [LARGE SCALE GENOMIC DNA]</scope>
    <source>
        <tissue evidence="10">Flower</tissue>
    </source>
</reference>
<evidence type="ECO:0000256" key="7">
    <source>
        <dbReference type="SAM" id="MobiDB-lite"/>
    </source>
</evidence>
<dbReference type="Proteomes" id="UP001327560">
    <property type="component" value="Chromosome 4"/>
</dbReference>
<protein>
    <recommendedName>
        <fullName evidence="3 6">DNA polymerase alpha subunit B</fullName>
    </recommendedName>
</protein>